<dbReference type="EMBL" id="JAVHJO010000011">
    <property type="protein sequence ID" value="KAK6533646.1"/>
    <property type="molecule type" value="Genomic_DNA"/>
</dbReference>
<dbReference type="AlphaFoldDB" id="A0AAV9X3Q3"/>
<protein>
    <submittedName>
        <fullName evidence="1">Uncharacterized protein</fullName>
    </submittedName>
</protein>
<keyword evidence="2" id="KW-1185">Reference proteome</keyword>
<proteinExistence type="predicted"/>
<evidence type="ECO:0000313" key="2">
    <source>
        <dbReference type="Proteomes" id="UP001365542"/>
    </source>
</evidence>
<sequence>MNRNQILWIPPLIPNLHLSSPPTAISLSVFRLNKQIHAEASEIFHKETGPAARLQTRESAAYTHPIPWPMRVNWDNRAFSFASIILHLSRHLPEFINRF</sequence>
<accession>A0AAV9X3Q3</accession>
<organism evidence="1 2">
    <name type="scientific">Orbilia ellipsospora</name>
    <dbReference type="NCBI Taxonomy" id="2528407"/>
    <lineage>
        <taxon>Eukaryota</taxon>
        <taxon>Fungi</taxon>
        <taxon>Dikarya</taxon>
        <taxon>Ascomycota</taxon>
        <taxon>Pezizomycotina</taxon>
        <taxon>Orbiliomycetes</taxon>
        <taxon>Orbiliales</taxon>
        <taxon>Orbiliaceae</taxon>
        <taxon>Orbilia</taxon>
    </lineage>
</organism>
<reference evidence="1 2" key="1">
    <citation type="submission" date="2019-10" db="EMBL/GenBank/DDBJ databases">
        <authorList>
            <person name="Palmer J.M."/>
        </authorList>
    </citation>
    <scope>NUCLEOTIDE SEQUENCE [LARGE SCALE GENOMIC DNA]</scope>
    <source>
        <strain evidence="1 2">TWF694</strain>
    </source>
</reference>
<dbReference type="Proteomes" id="UP001365542">
    <property type="component" value="Unassembled WGS sequence"/>
</dbReference>
<name>A0AAV9X3Q3_9PEZI</name>
<evidence type="ECO:0000313" key="1">
    <source>
        <dbReference type="EMBL" id="KAK6533646.1"/>
    </source>
</evidence>
<gene>
    <name evidence="1" type="ORF">TWF694_002580</name>
</gene>
<comment type="caution">
    <text evidence="1">The sequence shown here is derived from an EMBL/GenBank/DDBJ whole genome shotgun (WGS) entry which is preliminary data.</text>
</comment>